<dbReference type="InterPro" id="IPR003673">
    <property type="entry name" value="CoA-Trfase_fam_III"/>
</dbReference>
<dbReference type="Proteomes" id="UP001595848">
    <property type="component" value="Unassembled WGS sequence"/>
</dbReference>
<dbReference type="InterPro" id="IPR050509">
    <property type="entry name" value="CoA-transferase_III"/>
</dbReference>
<dbReference type="RefSeq" id="WP_217965938.1">
    <property type="nucleotide sequence ID" value="NZ_JAHTBN010000009.1"/>
</dbReference>
<dbReference type="PANTHER" id="PTHR48228:SF6">
    <property type="entry name" value="L-CARNITINE COA-TRANSFERASE"/>
    <property type="match status" value="1"/>
</dbReference>
<dbReference type="EMBL" id="JBHSBV010000005">
    <property type="protein sequence ID" value="MFC4202473.1"/>
    <property type="molecule type" value="Genomic_DNA"/>
</dbReference>
<dbReference type="Pfam" id="PF02515">
    <property type="entry name" value="CoA_transf_3"/>
    <property type="match status" value="1"/>
</dbReference>
<gene>
    <name evidence="3" type="ORF">ACFOY1_16070</name>
</gene>
<accession>A0ABV8P379</accession>
<proteinExistence type="predicted"/>
<evidence type="ECO:0000313" key="3">
    <source>
        <dbReference type="EMBL" id="MFC4202473.1"/>
    </source>
</evidence>
<evidence type="ECO:0000313" key="4">
    <source>
        <dbReference type="Proteomes" id="UP001595848"/>
    </source>
</evidence>
<evidence type="ECO:0000256" key="1">
    <source>
        <dbReference type="ARBA" id="ARBA00022679"/>
    </source>
</evidence>
<feature type="compositionally biased region" description="Basic and acidic residues" evidence="2">
    <location>
        <begin position="382"/>
        <end position="391"/>
    </location>
</feature>
<dbReference type="GO" id="GO:0016740">
    <property type="term" value="F:transferase activity"/>
    <property type="evidence" value="ECO:0007669"/>
    <property type="project" value="UniProtKB-KW"/>
</dbReference>
<comment type="caution">
    <text evidence="3">The sequence shown here is derived from an EMBL/GenBank/DDBJ whole genome shotgun (WGS) entry which is preliminary data.</text>
</comment>
<keyword evidence="4" id="KW-1185">Reference proteome</keyword>
<evidence type="ECO:0000256" key="2">
    <source>
        <dbReference type="SAM" id="MobiDB-lite"/>
    </source>
</evidence>
<reference evidence="4" key="1">
    <citation type="journal article" date="2019" name="Int. J. Syst. Evol. Microbiol.">
        <title>The Global Catalogue of Microorganisms (GCM) 10K type strain sequencing project: providing services to taxonomists for standard genome sequencing and annotation.</title>
        <authorList>
            <consortium name="The Broad Institute Genomics Platform"/>
            <consortium name="The Broad Institute Genome Sequencing Center for Infectious Disease"/>
            <person name="Wu L."/>
            <person name="Ma J."/>
        </authorList>
    </citation>
    <scope>NUCLEOTIDE SEQUENCE [LARGE SCALE GENOMIC DNA]</scope>
    <source>
        <strain evidence="4">LMG 24813</strain>
    </source>
</reference>
<dbReference type="PANTHER" id="PTHR48228">
    <property type="entry name" value="SUCCINYL-COA--D-CITRAMALATE COA-TRANSFERASE"/>
    <property type="match status" value="1"/>
</dbReference>
<keyword evidence="1 3" id="KW-0808">Transferase</keyword>
<organism evidence="3 4">
    <name type="scientific">Candidimonas humi</name>
    <dbReference type="NCBI Taxonomy" id="683355"/>
    <lineage>
        <taxon>Bacteria</taxon>
        <taxon>Pseudomonadati</taxon>
        <taxon>Pseudomonadota</taxon>
        <taxon>Betaproteobacteria</taxon>
        <taxon>Burkholderiales</taxon>
        <taxon>Alcaligenaceae</taxon>
        <taxon>Candidimonas</taxon>
    </lineage>
</organism>
<protein>
    <submittedName>
        <fullName evidence="3">CaiB/BaiF CoA transferase family protein</fullName>
    </submittedName>
</protein>
<feature type="region of interest" description="Disordered" evidence="2">
    <location>
        <begin position="369"/>
        <end position="391"/>
    </location>
</feature>
<name>A0ABV8P379_9BURK</name>
<sequence length="391" mass="42011">MKSNSDVSGAQEQAGPGPLGGVRVVDLSRLVAGNQLTMLLADFGAEVIKIEQPGQGDPLRHWRTGGEPLHWEVYGRNKKSVALDLKSAEGRESLLRLVAGADVLVESFRPGTLEKLNLAPAELHKHNSRLLIVRISGWGQTGEFAGRPGFGTLVEAMSGFAAMNGFEDREPVLPPNSLADMVAGTYGAFAVAAALRQSEGRDGSGQVMDLSLFEPLFSILGPLAAAYEATGEIKQRAGSRSQTAAPRNVYKTKDGKWLALSSSTQAMTERLLRTIGHPDLIDDPRFASNSVRLQHADELDVVLNGYFSARTADEILDVMGAAGVTMAPVMAIDELLQSALFRSRDVVVKGPARKDGTSVLMHNVVPRLSRTPGTLRTPAPELGEHNRQYLD</sequence>